<evidence type="ECO:0000259" key="9">
    <source>
        <dbReference type="Pfam" id="PF00294"/>
    </source>
</evidence>
<dbReference type="NCBIfam" id="TIGR00125">
    <property type="entry name" value="cyt_tran_rel"/>
    <property type="match status" value="1"/>
</dbReference>
<evidence type="ECO:0000313" key="11">
    <source>
        <dbReference type="EMBL" id="POM23844.1"/>
    </source>
</evidence>
<feature type="domain" description="Carbohydrate kinase PfkB" evidence="9">
    <location>
        <begin position="8"/>
        <end position="306"/>
    </location>
</feature>
<reference evidence="11 12" key="1">
    <citation type="journal article" date="2017" name="Chemistry">
        <title>Isolation, Biosynthesis and Chemical Modifications of Rubterolones A-F: Rare Tropolone Alkaloids from Actinomadura sp. 5-2.</title>
        <authorList>
            <person name="Guo H."/>
            <person name="Benndorf R."/>
            <person name="Leichnitz D."/>
            <person name="Klassen J.L."/>
            <person name="Vollmers J."/>
            <person name="Gorls H."/>
            <person name="Steinacker M."/>
            <person name="Weigel C."/>
            <person name="Dahse H.M."/>
            <person name="Kaster A.K."/>
            <person name="de Beer Z.W."/>
            <person name="Poulsen M."/>
            <person name="Beemelmanns C."/>
        </authorList>
    </citation>
    <scope>NUCLEOTIDE SEQUENCE [LARGE SCALE GENOMIC DNA]</scope>
    <source>
        <strain evidence="11 12">5-2</strain>
    </source>
</reference>
<feature type="domain" description="Cytidyltransferase-like" evidence="10">
    <location>
        <begin position="337"/>
        <end position="461"/>
    </location>
</feature>
<dbReference type="GO" id="GO:0016779">
    <property type="term" value="F:nucleotidyltransferase activity"/>
    <property type="evidence" value="ECO:0007669"/>
    <property type="project" value="UniProtKB-KW"/>
</dbReference>
<dbReference type="Pfam" id="PF01467">
    <property type="entry name" value="CTP_transf_like"/>
    <property type="match status" value="1"/>
</dbReference>
<dbReference type="InterPro" id="IPR014729">
    <property type="entry name" value="Rossmann-like_a/b/a_fold"/>
</dbReference>
<keyword evidence="7" id="KW-0119">Carbohydrate metabolism</keyword>
<evidence type="ECO:0000256" key="7">
    <source>
        <dbReference type="ARBA" id="ARBA00023277"/>
    </source>
</evidence>
<dbReference type="NCBIfam" id="TIGR02199">
    <property type="entry name" value="rfaE_dom_II"/>
    <property type="match status" value="1"/>
</dbReference>
<dbReference type="Proteomes" id="UP000242367">
    <property type="component" value="Unassembled WGS sequence"/>
</dbReference>
<keyword evidence="4" id="KW-0547">Nucleotide-binding</keyword>
<dbReference type="PANTHER" id="PTHR43793">
    <property type="entry name" value="FAD SYNTHASE"/>
    <property type="match status" value="1"/>
</dbReference>
<dbReference type="InterPro" id="IPR011611">
    <property type="entry name" value="PfkB_dom"/>
</dbReference>
<comment type="caution">
    <text evidence="11">The sequence shown here is derived from an EMBL/GenBank/DDBJ whole genome shotgun (WGS) entry which is preliminary data.</text>
</comment>
<organism evidence="11 12">
    <name type="scientific">Actinomadura rubteroloni</name>
    <dbReference type="NCBI Taxonomy" id="1926885"/>
    <lineage>
        <taxon>Bacteria</taxon>
        <taxon>Bacillati</taxon>
        <taxon>Actinomycetota</taxon>
        <taxon>Actinomycetes</taxon>
        <taxon>Streptosporangiales</taxon>
        <taxon>Thermomonosporaceae</taxon>
        <taxon>Actinomadura</taxon>
    </lineage>
</organism>
<evidence type="ECO:0000259" key="10">
    <source>
        <dbReference type="Pfam" id="PF01467"/>
    </source>
</evidence>
<dbReference type="Gene3D" id="3.40.1190.20">
    <property type="match status" value="1"/>
</dbReference>
<keyword evidence="6" id="KW-0511">Multifunctional enzyme</keyword>
<gene>
    <name evidence="11" type="primary">hldE</name>
    <name evidence="11" type="ORF">BTM25_24700</name>
</gene>
<proteinExistence type="predicted"/>
<dbReference type="EC" id="2.7.7.70" evidence="1"/>
<evidence type="ECO:0000256" key="5">
    <source>
        <dbReference type="ARBA" id="ARBA00022840"/>
    </source>
</evidence>
<evidence type="ECO:0000256" key="1">
    <source>
        <dbReference type="ARBA" id="ARBA00012519"/>
    </source>
</evidence>
<dbReference type="GO" id="GO:0016773">
    <property type="term" value="F:phosphotransferase activity, alcohol group as acceptor"/>
    <property type="evidence" value="ECO:0007669"/>
    <property type="project" value="InterPro"/>
</dbReference>
<dbReference type="InterPro" id="IPR011914">
    <property type="entry name" value="RfaE_dom_II"/>
</dbReference>
<dbReference type="InterPro" id="IPR050385">
    <property type="entry name" value="Archaeal_FAD_synthase"/>
</dbReference>
<evidence type="ECO:0000256" key="3">
    <source>
        <dbReference type="ARBA" id="ARBA00022695"/>
    </source>
</evidence>
<dbReference type="InterPro" id="IPR004821">
    <property type="entry name" value="Cyt_trans-like"/>
</dbReference>
<dbReference type="EMBL" id="MTBP01000002">
    <property type="protein sequence ID" value="POM23844.1"/>
    <property type="molecule type" value="Genomic_DNA"/>
</dbReference>
<comment type="catalytic activity">
    <reaction evidence="8">
        <text>D-glycero-beta-D-manno-heptose 1-phosphate + ATP + H(+) = ADP-D-glycero-beta-D-manno-heptose + diphosphate</text>
        <dbReference type="Rhea" id="RHEA:27465"/>
        <dbReference type="ChEBI" id="CHEBI:15378"/>
        <dbReference type="ChEBI" id="CHEBI:30616"/>
        <dbReference type="ChEBI" id="CHEBI:33019"/>
        <dbReference type="ChEBI" id="CHEBI:59967"/>
        <dbReference type="ChEBI" id="CHEBI:61593"/>
        <dbReference type="EC" id="2.7.7.70"/>
    </reaction>
</comment>
<keyword evidence="12" id="KW-1185">Reference proteome</keyword>
<keyword evidence="2" id="KW-0808">Transferase</keyword>
<dbReference type="PANTHER" id="PTHR43793:SF2">
    <property type="entry name" value="BIFUNCTIONAL PROTEIN HLDE"/>
    <property type="match status" value="1"/>
</dbReference>
<accession>A0A2P4UFK7</accession>
<evidence type="ECO:0000313" key="12">
    <source>
        <dbReference type="Proteomes" id="UP000242367"/>
    </source>
</evidence>
<dbReference type="Gene3D" id="3.40.50.620">
    <property type="entry name" value="HUPs"/>
    <property type="match status" value="1"/>
</dbReference>
<dbReference type="RefSeq" id="WP_103563043.1">
    <property type="nucleotide sequence ID" value="NZ_MTBP01000002.1"/>
</dbReference>
<evidence type="ECO:0000256" key="4">
    <source>
        <dbReference type="ARBA" id="ARBA00022741"/>
    </source>
</evidence>
<dbReference type="GO" id="GO:0005524">
    <property type="term" value="F:ATP binding"/>
    <property type="evidence" value="ECO:0007669"/>
    <property type="project" value="UniProtKB-KW"/>
</dbReference>
<keyword evidence="5" id="KW-0067">ATP-binding</keyword>
<dbReference type="SUPFAM" id="SSF52374">
    <property type="entry name" value="Nucleotidylyl transferase"/>
    <property type="match status" value="1"/>
</dbReference>
<dbReference type="InterPro" id="IPR029056">
    <property type="entry name" value="Ribokinase-like"/>
</dbReference>
<dbReference type="SUPFAM" id="SSF53613">
    <property type="entry name" value="Ribokinase-like"/>
    <property type="match status" value="1"/>
</dbReference>
<evidence type="ECO:0000256" key="2">
    <source>
        <dbReference type="ARBA" id="ARBA00022679"/>
    </source>
</evidence>
<dbReference type="AlphaFoldDB" id="A0A2P4UFK7"/>
<evidence type="ECO:0000256" key="6">
    <source>
        <dbReference type="ARBA" id="ARBA00023268"/>
    </source>
</evidence>
<name>A0A2P4UFK7_9ACTN</name>
<protein>
    <recommendedName>
        <fullName evidence="1">D-glycero-beta-D-manno-heptose 1-phosphate adenylyltransferase</fullName>
        <ecNumber evidence="1">2.7.7.70</ecNumber>
    </recommendedName>
</protein>
<dbReference type="Pfam" id="PF00294">
    <property type="entry name" value="PfkB"/>
    <property type="match status" value="1"/>
</dbReference>
<dbReference type="GO" id="GO:0005975">
    <property type="term" value="P:carbohydrate metabolic process"/>
    <property type="evidence" value="ECO:0007669"/>
    <property type="project" value="InterPro"/>
</dbReference>
<keyword evidence="3" id="KW-0548">Nucleotidyltransferase</keyword>
<evidence type="ECO:0000256" key="8">
    <source>
        <dbReference type="ARBA" id="ARBA00047428"/>
    </source>
</evidence>
<sequence length="472" mass="48531">MTRRGGPLVVVGDAFLDIDLDGTSERLAPDAPVPVVQDVAEHVRAGGAGLAATLAADLEPGAIVLVAPVAGDEHAARLRAALPGLVRLVPLPATGETVRKVRVRSGGRPIVRIDHGDARAAPGPVPGDVAAALASAGAILVSDYGRGTTAHPGMRELLGRLAREIPVVWDPHPAGAPPVPGVRVATPNQREARGFAAALPAAATAGERAPGELERAAADAAALVAEWETAGIAVTMAERGALLSVGEDVPRVVPVPPAAAPPTGAPPDPCGAGDCFAATVALALRDGALLGDAVAAGVERASAFVATGCATPRRPGARDAWDVVRRTRERGGTVVATGGCFDLLHAGHVELLRQARALGDCLVVCLNSDASVRALKGPGRPLVAQDDRVRVLAALDSVDTVMVFEEETPVRMIERLRPDVWVKGGDYSAAEMPETAVVRRLGGETVLLPYLAGRSTTRIVERAAVRTREDAR</sequence>